<accession>A0A562Q4E3</accession>
<evidence type="ECO:0000313" key="2">
    <source>
        <dbReference type="EMBL" id="QGZ41097.1"/>
    </source>
</evidence>
<gene>
    <name evidence="2" type="ORF">GO485_19925</name>
    <name evidence="3" type="ORF">IP92_00002</name>
</gene>
<proteinExistence type="predicted"/>
<reference evidence="2 5" key="3">
    <citation type="submission" date="2019-12" db="EMBL/GenBank/DDBJ databases">
        <title>Draft Genome Sequences of Six Type Strains of the Genus Massilia.</title>
        <authorList>
            <person name="Miess H."/>
            <person name="Frediansyah A."/>
            <person name="Goeker M."/>
            <person name="Gross H."/>
        </authorList>
    </citation>
    <scope>NUCLEOTIDE SEQUENCE [LARGE SCALE GENOMIC DNA]</scope>
    <source>
        <strain evidence="2 5">DSM 26639</strain>
    </source>
</reference>
<reference evidence="3 4" key="1">
    <citation type="journal article" date="2015" name="Stand. Genomic Sci.">
        <title>Genomic Encyclopedia of Bacterial and Archaeal Type Strains, Phase III: the genomes of soil and plant-associated and newly described type strains.</title>
        <authorList>
            <person name="Whitman W.B."/>
            <person name="Woyke T."/>
            <person name="Klenk H.P."/>
            <person name="Zhou Y."/>
            <person name="Lilburn T.G."/>
            <person name="Beck B.J."/>
            <person name="De Vos P."/>
            <person name="Vandamme P."/>
            <person name="Eisen J.A."/>
            <person name="Garrity G."/>
            <person name="Hugenholtz P."/>
            <person name="Kyrpides N.C."/>
        </authorList>
    </citation>
    <scope>NUCLEOTIDE SEQUENCE [LARGE SCALE GENOMIC DNA]</scope>
    <source>
        <strain evidence="3 4">CGMCC 1.10685</strain>
    </source>
</reference>
<evidence type="ECO:0000313" key="4">
    <source>
        <dbReference type="Proteomes" id="UP000315112"/>
    </source>
</evidence>
<keyword evidence="5" id="KW-1185">Reference proteome</keyword>
<evidence type="ECO:0000256" key="1">
    <source>
        <dbReference type="SAM" id="SignalP"/>
    </source>
</evidence>
<dbReference type="Proteomes" id="UP000437862">
    <property type="component" value="Chromosome"/>
</dbReference>
<evidence type="ECO:0000313" key="3">
    <source>
        <dbReference type="EMBL" id="TWI51020.1"/>
    </source>
</evidence>
<evidence type="ECO:0008006" key="6">
    <source>
        <dbReference type="Google" id="ProtNLM"/>
    </source>
</evidence>
<reference evidence="3" key="2">
    <citation type="submission" date="2019-07" db="EMBL/GenBank/DDBJ databases">
        <authorList>
            <person name="Whitman W."/>
            <person name="Huntemann M."/>
            <person name="Clum A."/>
            <person name="Pillay M."/>
            <person name="Palaniappan K."/>
            <person name="Varghese N."/>
            <person name="Mikhailova N."/>
            <person name="Stamatis D."/>
            <person name="Reddy T."/>
            <person name="Daum C."/>
            <person name="Shapiro N."/>
            <person name="Ivanova N."/>
            <person name="Kyrpides N."/>
            <person name="Woyke T."/>
        </authorList>
    </citation>
    <scope>NUCLEOTIDE SEQUENCE</scope>
    <source>
        <strain evidence="3">CGMCC 1.10685</strain>
    </source>
</reference>
<dbReference type="AlphaFoldDB" id="A0A562Q4E3"/>
<protein>
    <recommendedName>
        <fullName evidence="6">DUF1795 domain-containing protein</fullName>
    </recommendedName>
</protein>
<feature type="signal peptide" evidence="1">
    <location>
        <begin position="1"/>
        <end position="21"/>
    </location>
</feature>
<dbReference type="EMBL" id="CP046904">
    <property type="protein sequence ID" value="QGZ41097.1"/>
    <property type="molecule type" value="Genomic_DNA"/>
</dbReference>
<sequence>MKTPLAIAAFALATGLTTALSGCSPKFDWRDYRSADAPYSILFPGKPATHTRTVNLDGQQTSMTMAAADVDGTMFAVGSTELVSPAAAQQAAQAMKTAMLRNISGIPTKEGSKNGGVALEAHGTNGGRAIALHGRFVARGNRAYQAIVVGPDKAVDREAIETFLTSFKPD</sequence>
<keyword evidence="1" id="KW-0732">Signal</keyword>
<organism evidence="3 4">
    <name type="scientific">Pseudoduganella flava</name>
    <dbReference type="NCBI Taxonomy" id="871742"/>
    <lineage>
        <taxon>Bacteria</taxon>
        <taxon>Pseudomonadati</taxon>
        <taxon>Pseudomonadota</taxon>
        <taxon>Betaproteobacteria</taxon>
        <taxon>Burkholderiales</taxon>
        <taxon>Oxalobacteraceae</taxon>
        <taxon>Telluria group</taxon>
        <taxon>Pseudoduganella</taxon>
    </lineage>
</organism>
<dbReference type="RefSeq" id="WP_145872490.1">
    <property type="nucleotide sequence ID" value="NZ_CP046904.1"/>
</dbReference>
<dbReference type="OrthoDB" id="8686017at2"/>
<dbReference type="Proteomes" id="UP000315112">
    <property type="component" value="Unassembled WGS sequence"/>
</dbReference>
<dbReference type="PROSITE" id="PS51257">
    <property type="entry name" value="PROKAR_LIPOPROTEIN"/>
    <property type="match status" value="1"/>
</dbReference>
<feature type="chain" id="PRO_5044618191" description="DUF1795 domain-containing protein" evidence="1">
    <location>
        <begin position="22"/>
        <end position="170"/>
    </location>
</feature>
<evidence type="ECO:0000313" key="5">
    <source>
        <dbReference type="Proteomes" id="UP000437862"/>
    </source>
</evidence>
<dbReference type="EMBL" id="VLKW01000001">
    <property type="protein sequence ID" value="TWI51020.1"/>
    <property type="molecule type" value="Genomic_DNA"/>
</dbReference>
<name>A0A562Q4E3_9BURK</name>